<name>B5YID7_THEYD</name>
<dbReference type="InterPro" id="IPR027417">
    <property type="entry name" value="P-loop_NTPase"/>
</dbReference>
<evidence type="ECO:0000313" key="3">
    <source>
        <dbReference type="Proteomes" id="UP000000718"/>
    </source>
</evidence>
<dbReference type="STRING" id="289376.THEYE_A1978"/>
<dbReference type="OrthoDB" id="2442802at2"/>
<reference evidence="2 3" key="2">
    <citation type="journal article" date="2015" name="Genome Announc.">
        <title>Genome Sequence of the Sulfate-Reducing Thermophilic Bacterium Thermodesulfovibrio yellowstonii Strain DSM 11347T (Phylum Nitrospirae).</title>
        <authorList>
            <person name="Bhatnagar S."/>
            <person name="Badger J.H."/>
            <person name="Madupu R."/>
            <person name="Khouri H.M."/>
            <person name="O'Connor E.M."/>
            <person name="Robb F.T."/>
            <person name="Ward N.L."/>
            <person name="Eisen J.A."/>
        </authorList>
    </citation>
    <scope>NUCLEOTIDE SEQUENCE [LARGE SCALE GENOMIC DNA]</scope>
    <source>
        <strain evidence="3">ATCC 51303 / DSM 11347 / YP87</strain>
    </source>
</reference>
<evidence type="ECO:0000259" key="1">
    <source>
        <dbReference type="PROSITE" id="PS50035"/>
    </source>
</evidence>
<dbReference type="InParanoid" id="B5YID7"/>
<accession>B5YID7</accession>
<dbReference type="AlphaFoldDB" id="B5YID7"/>
<dbReference type="InterPro" id="IPR001736">
    <property type="entry name" value="PLipase_D/transphosphatidylase"/>
</dbReference>
<dbReference type="Gene3D" id="3.30.870.10">
    <property type="entry name" value="Endonuclease Chain A"/>
    <property type="match status" value="1"/>
</dbReference>
<dbReference type="GO" id="GO:0003824">
    <property type="term" value="F:catalytic activity"/>
    <property type="evidence" value="ECO:0007669"/>
    <property type="project" value="InterPro"/>
</dbReference>
<dbReference type="EMBL" id="CP001147">
    <property type="protein sequence ID" value="ACI21066.1"/>
    <property type="molecule type" value="Genomic_DNA"/>
</dbReference>
<protein>
    <recommendedName>
        <fullName evidence="1">PLD phosphodiesterase domain-containing protein</fullName>
    </recommendedName>
</protein>
<gene>
    <name evidence="2" type="ordered locus">THEYE_A1978</name>
</gene>
<organism evidence="2 3">
    <name type="scientific">Thermodesulfovibrio yellowstonii (strain ATCC 51303 / DSM 11347 / YP87)</name>
    <dbReference type="NCBI Taxonomy" id="289376"/>
    <lineage>
        <taxon>Bacteria</taxon>
        <taxon>Pseudomonadati</taxon>
        <taxon>Nitrospirota</taxon>
        <taxon>Thermodesulfovibrionia</taxon>
        <taxon>Thermodesulfovibrionales</taxon>
        <taxon>Thermodesulfovibrionaceae</taxon>
        <taxon>Thermodesulfovibrio</taxon>
    </lineage>
</organism>
<dbReference type="SUPFAM" id="SSF56024">
    <property type="entry name" value="Phospholipase D/nuclease"/>
    <property type="match status" value="1"/>
</dbReference>
<dbReference type="EnsemblBacteria" id="ACI21066">
    <property type="protein sequence ID" value="ACI21066"/>
    <property type="gene ID" value="THEYE_A1978"/>
</dbReference>
<dbReference type="RefSeq" id="WP_012545793.1">
    <property type="nucleotide sequence ID" value="NC_011296.1"/>
</dbReference>
<dbReference type="KEGG" id="tye:THEYE_A1978"/>
<dbReference type="Proteomes" id="UP000000718">
    <property type="component" value="Chromosome"/>
</dbReference>
<dbReference type="PATRIC" id="fig|289376.4.peg.1933"/>
<sequence>MDLFTKKVSYLHILYNDKPFKEDPLSLFYHNFTDLRVVTYVSSPDFFFDKVKTFKKVITILGEEESAREFYVLDPTSEERFIHSAEADPEVLEALTTGKIELRYMKAGERIHSKIYILSDDEGSLRVMVGSANFTNSAFSNSRQYEELIVYDSSYNPLFCKTYLNRFEEIYQNSVDFLSEKTRKKLQSLILKTENILIFTPDDRTESIVERVQRQIQSGGDAESLVVEVMDERERIDKKIMEIERIEKIIEHVTKKTKNGYSFEPKQKLVTLKDKLREIVSFSHKRTQEFIDKRNFLYLNPANWEFYVKENEQAVSYTVSLTKEELQSNLAKLVNFVNSYWEFAIYKDREVLKRVFEAILFAFTSPFIYLIRKHVKKHKGDEKLAEIPIVLILGGLANTGKTKLLLFINKLLGNNFEVFNYKDIYTKTQRILYDIFSSNNVFPILVDEIYDNFFRGEGERLIKTLTNTITDPHPCLIGTSNVGFSAESQVIRRIYYLHFGSPFSEDKKAKEKAEKYFEEKVDGIDDSLFRYFLKEFAKKMTDEEFFKIEDPLFLSRQIFIEMFKQTELEVPDFISESPCGDYYKIGSQEWQAFYLTRKKDFKEMKDGGEKFFVVDLKSIYEPKDAEALKNKLPPSVVKSSGTPLILHKNRFLHFIGQKEGFLKKILG</sequence>
<feature type="domain" description="PLD phosphodiesterase" evidence="1">
    <location>
        <begin position="107"/>
        <end position="138"/>
    </location>
</feature>
<dbReference type="Pfam" id="PF09565">
    <property type="entry name" value="RE_NgoFVII"/>
    <property type="match status" value="1"/>
</dbReference>
<keyword evidence="3" id="KW-1185">Reference proteome</keyword>
<proteinExistence type="predicted"/>
<dbReference type="InterPro" id="IPR019065">
    <property type="entry name" value="RE_NgoFVII_N"/>
</dbReference>
<dbReference type="CDD" id="cd09117">
    <property type="entry name" value="PLDc_Bfil_DEXD_like"/>
    <property type="match status" value="1"/>
</dbReference>
<evidence type="ECO:0000313" key="2">
    <source>
        <dbReference type="EMBL" id="ACI21066.1"/>
    </source>
</evidence>
<dbReference type="SUPFAM" id="SSF52540">
    <property type="entry name" value="P-loop containing nucleoside triphosphate hydrolases"/>
    <property type="match status" value="1"/>
</dbReference>
<dbReference type="HOGENOM" id="CLU_020524_0_0_0"/>
<dbReference type="GO" id="GO:0006793">
    <property type="term" value="P:phosphorus metabolic process"/>
    <property type="evidence" value="ECO:0007669"/>
    <property type="project" value="UniProtKB-ARBA"/>
</dbReference>
<reference evidence="3" key="1">
    <citation type="submission" date="2008-08" db="EMBL/GenBank/DDBJ databases">
        <title>The complete genome sequence of Thermodesulfovibrio yellowstonii strain ATCC 51303 / DSM 11347 / YP87.</title>
        <authorList>
            <person name="Dodson R.J."/>
            <person name="Durkin A.S."/>
            <person name="Wu M."/>
            <person name="Eisen J."/>
            <person name="Sutton G."/>
        </authorList>
    </citation>
    <scope>NUCLEOTIDE SEQUENCE [LARGE SCALE GENOMIC DNA]</scope>
    <source>
        <strain evidence="3">ATCC 51303 / DSM 11347 / YP87</strain>
    </source>
</reference>
<dbReference type="eggNOG" id="COG3886">
    <property type="taxonomic scope" value="Bacteria"/>
</dbReference>
<dbReference type="PROSITE" id="PS50035">
    <property type="entry name" value="PLD"/>
    <property type="match status" value="1"/>
</dbReference>